<evidence type="ECO:0000256" key="1">
    <source>
        <dbReference type="SAM" id="MobiDB-lite"/>
    </source>
</evidence>
<evidence type="ECO:0000313" key="2">
    <source>
        <dbReference type="EMBL" id="BAJ88698.1"/>
    </source>
</evidence>
<accession>F2D0S7</accession>
<organism evidence="2">
    <name type="scientific">Hordeum vulgare subsp. vulgare</name>
    <name type="common">Domesticated barley</name>
    <dbReference type="NCBI Taxonomy" id="112509"/>
    <lineage>
        <taxon>Eukaryota</taxon>
        <taxon>Viridiplantae</taxon>
        <taxon>Streptophyta</taxon>
        <taxon>Embryophyta</taxon>
        <taxon>Tracheophyta</taxon>
        <taxon>Spermatophyta</taxon>
        <taxon>Magnoliopsida</taxon>
        <taxon>Liliopsida</taxon>
        <taxon>Poales</taxon>
        <taxon>Poaceae</taxon>
        <taxon>BOP clade</taxon>
        <taxon>Pooideae</taxon>
        <taxon>Triticodae</taxon>
        <taxon>Triticeae</taxon>
        <taxon>Hordeinae</taxon>
        <taxon>Hordeum</taxon>
    </lineage>
</organism>
<dbReference type="EMBL" id="AK357484">
    <property type="protein sequence ID" value="BAJ88698.1"/>
    <property type="molecule type" value="mRNA"/>
</dbReference>
<feature type="compositionally biased region" description="Low complexity" evidence="1">
    <location>
        <begin position="36"/>
        <end position="49"/>
    </location>
</feature>
<feature type="compositionally biased region" description="Basic and acidic residues" evidence="1">
    <location>
        <begin position="11"/>
        <end position="26"/>
    </location>
</feature>
<feature type="non-terminal residue" evidence="2">
    <location>
        <position position="1"/>
    </location>
</feature>
<name>F2D0S7_HORVV</name>
<sequence>DLIQTLHLQHRRGEGRRDGIVGRHSGEAGTTVGLDSPSGSGSGTASRARSGAEERPAFGERTSSGFASRERRSGGESGPGERPVFGDSTSSERRKLGQEFYKDIFLGGEPTSPGGSTSRMLSRSTYLVHFSMKFTTVFQFHRIHPRTVLLHKGYPSKIRRRIPFCGIDIPSYPGSVQVEIRRRRTLLNVLTLWTVNVKGLLLAQQASSAATSSIFHSISGQGKTKKEHDGRVI</sequence>
<proteinExistence type="evidence at transcript level"/>
<protein>
    <submittedName>
        <fullName evidence="2">Predicted protein</fullName>
    </submittedName>
</protein>
<reference evidence="2" key="1">
    <citation type="journal article" date="2011" name="Plant Physiol.">
        <title>Comprehensive sequence analysis of 24,783 barley full-length cDNAs derived from 12 clone libraries.</title>
        <authorList>
            <person name="Matsumoto T."/>
            <person name="Tanaka T."/>
            <person name="Sakai H."/>
            <person name="Amano N."/>
            <person name="Kanamori H."/>
            <person name="Kurita K."/>
            <person name="Kikuta A."/>
            <person name="Kamiya K."/>
            <person name="Yamamoto M."/>
            <person name="Ikawa H."/>
            <person name="Fujii N."/>
            <person name="Hori K."/>
            <person name="Itoh T."/>
            <person name="Sato K."/>
        </authorList>
    </citation>
    <scope>NUCLEOTIDE SEQUENCE</scope>
    <source>
        <tissue evidence="2">Shoot</tissue>
    </source>
</reference>
<dbReference type="AlphaFoldDB" id="F2D0S7"/>
<feature type="region of interest" description="Disordered" evidence="1">
    <location>
        <begin position="1"/>
        <end position="92"/>
    </location>
</feature>